<keyword evidence="3" id="KW-1185">Reference proteome</keyword>
<evidence type="ECO:0000256" key="1">
    <source>
        <dbReference type="SAM" id="MobiDB-lite"/>
    </source>
</evidence>
<sequence length="80" mass="8912">MAYGDQWSWGSPFDETKGEVRTKGTEGIKSNEGFGPLPRPFKALLLFGGYKNTLSNIVHSKSVRPKRSTNEPKLRQGENS</sequence>
<dbReference type="Proteomes" id="UP000636800">
    <property type="component" value="Unassembled WGS sequence"/>
</dbReference>
<reference evidence="2 3" key="1">
    <citation type="journal article" date="2020" name="Nat. Food">
        <title>A phased Vanilla planifolia genome enables genetic improvement of flavour and production.</title>
        <authorList>
            <person name="Hasing T."/>
            <person name="Tang H."/>
            <person name="Brym M."/>
            <person name="Khazi F."/>
            <person name="Huang T."/>
            <person name="Chambers A.H."/>
        </authorList>
    </citation>
    <scope>NUCLEOTIDE SEQUENCE [LARGE SCALE GENOMIC DNA]</scope>
    <source>
        <tissue evidence="2">Leaf</tissue>
    </source>
</reference>
<feature type="region of interest" description="Disordered" evidence="1">
    <location>
        <begin position="1"/>
        <end position="34"/>
    </location>
</feature>
<gene>
    <name evidence="2" type="ORF">HPP92_016378</name>
</gene>
<protein>
    <submittedName>
        <fullName evidence="2">Uncharacterized protein</fullName>
    </submittedName>
</protein>
<dbReference type="EMBL" id="JADCNL010000008">
    <property type="protein sequence ID" value="KAG0469678.1"/>
    <property type="molecule type" value="Genomic_DNA"/>
</dbReference>
<dbReference type="OrthoDB" id="72772at2759"/>
<evidence type="ECO:0000313" key="2">
    <source>
        <dbReference type="EMBL" id="KAG0469678.1"/>
    </source>
</evidence>
<accession>A0A835QDZ3</accession>
<name>A0A835QDZ3_VANPL</name>
<proteinExistence type="predicted"/>
<organism evidence="2 3">
    <name type="scientific">Vanilla planifolia</name>
    <name type="common">Vanilla</name>
    <dbReference type="NCBI Taxonomy" id="51239"/>
    <lineage>
        <taxon>Eukaryota</taxon>
        <taxon>Viridiplantae</taxon>
        <taxon>Streptophyta</taxon>
        <taxon>Embryophyta</taxon>
        <taxon>Tracheophyta</taxon>
        <taxon>Spermatophyta</taxon>
        <taxon>Magnoliopsida</taxon>
        <taxon>Liliopsida</taxon>
        <taxon>Asparagales</taxon>
        <taxon>Orchidaceae</taxon>
        <taxon>Vanilloideae</taxon>
        <taxon>Vanilleae</taxon>
        <taxon>Vanilla</taxon>
    </lineage>
</organism>
<dbReference type="AlphaFoldDB" id="A0A835QDZ3"/>
<comment type="caution">
    <text evidence="2">The sequence shown here is derived from an EMBL/GenBank/DDBJ whole genome shotgun (WGS) entry which is preliminary data.</text>
</comment>
<feature type="compositionally biased region" description="Basic and acidic residues" evidence="1">
    <location>
        <begin position="14"/>
        <end position="26"/>
    </location>
</feature>
<evidence type="ECO:0000313" key="3">
    <source>
        <dbReference type="Proteomes" id="UP000636800"/>
    </source>
</evidence>
<feature type="region of interest" description="Disordered" evidence="1">
    <location>
        <begin position="58"/>
        <end position="80"/>
    </location>
</feature>
<feature type="compositionally biased region" description="Basic and acidic residues" evidence="1">
    <location>
        <begin position="68"/>
        <end position="80"/>
    </location>
</feature>